<dbReference type="InterPro" id="IPR033891">
    <property type="entry name" value="TTC38"/>
</dbReference>
<dbReference type="PANTHER" id="PTHR16263:SF4">
    <property type="entry name" value="TETRATRICOPEPTIDE REPEAT PROTEIN 38"/>
    <property type="match status" value="1"/>
</dbReference>
<name>A0ABX2TAK3_9PROT</name>
<dbReference type="EMBL" id="JABFDB010000006">
    <property type="protein sequence ID" value="NYZ20287.1"/>
    <property type="molecule type" value="Genomic_DNA"/>
</dbReference>
<dbReference type="Gene3D" id="1.25.40.10">
    <property type="entry name" value="Tetratricopeptide repeat domain"/>
    <property type="match status" value="1"/>
</dbReference>
<proteinExistence type="inferred from homology"/>
<keyword evidence="4" id="KW-0802">TPR repeat</keyword>
<keyword evidence="6" id="KW-1185">Reference proteome</keyword>
<evidence type="ECO:0000256" key="4">
    <source>
        <dbReference type="ARBA" id="ARBA00022803"/>
    </source>
</evidence>
<evidence type="ECO:0000313" key="6">
    <source>
        <dbReference type="Proteomes" id="UP000584642"/>
    </source>
</evidence>
<dbReference type="Proteomes" id="UP000584642">
    <property type="component" value="Unassembled WGS sequence"/>
</dbReference>
<dbReference type="InterPro" id="IPR011990">
    <property type="entry name" value="TPR-like_helical_dom_sf"/>
</dbReference>
<dbReference type="SUPFAM" id="SSF48452">
    <property type="entry name" value="TPR-like"/>
    <property type="match status" value="1"/>
</dbReference>
<reference evidence="5 6" key="1">
    <citation type="submission" date="2020-05" db="EMBL/GenBank/DDBJ databases">
        <title>Azospirillum oleiclasticum sp. nov, a nitrogen-fixing and heavy crude oil-emulsifying bacterium isolated from the crude oil of Yumen Oilfield.</title>
        <authorList>
            <person name="Wu D."/>
            <person name="Cai M."/>
            <person name="Zhang X."/>
        </authorList>
    </citation>
    <scope>NUCLEOTIDE SEQUENCE [LARGE SCALE GENOMIC DNA]</scope>
    <source>
        <strain evidence="5 6">ROY-1-1-2</strain>
    </source>
</reference>
<gene>
    <name evidence="5" type="ORF">HND93_11235</name>
</gene>
<keyword evidence="3" id="KW-0677">Repeat</keyword>
<organism evidence="5 6">
    <name type="scientific">Azospirillum oleiclasticum</name>
    <dbReference type="NCBI Taxonomy" id="2735135"/>
    <lineage>
        <taxon>Bacteria</taxon>
        <taxon>Pseudomonadati</taxon>
        <taxon>Pseudomonadota</taxon>
        <taxon>Alphaproteobacteria</taxon>
        <taxon>Rhodospirillales</taxon>
        <taxon>Azospirillaceae</taxon>
        <taxon>Azospirillum</taxon>
    </lineage>
</organism>
<evidence type="ECO:0000256" key="1">
    <source>
        <dbReference type="ARBA" id="ARBA00005857"/>
    </source>
</evidence>
<evidence type="ECO:0000313" key="5">
    <source>
        <dbReference type="EMBL" id="NYZ20287.1"/>
    </source>
</evidence>
<dbReference type="PANTHER" id="PTHR16263">
    <property type="entry name" value="TETRATRICOPEPTIDE REPEAT PROTEIN 38"/>
    <property type="match status" value="1"/>
</dbReference>
<evidence type="ECO:0000256" key="3">
    <source>
        <dbReference type="ARBA" id="ARBA00022737"/>
    </source>
</evidence>
<evidence type="ECO:0000256" key="2">
    <source>
        <dbReference type="ARBA" id="ARBA00019992"/>
    </source>
</evidence>
<protein>
    <recommendedName>
        <fullName evidence="2">Tetratricopeptide repeat protein 38</fullName>
    </recommendedName>
</protein>
<sequence>MAFTDARGLAATGADHAALDRFETALAQFQCYTGDPVATLDGITADRPGFAMAHLMRGWLLGLAMEAKLLPEARRSLGAAAALPMNERERAHAAALADLLDGRFADAFRALDGILADHPRDALALQVGHLGDYYLGDARNLRDRVARVLPCWTDADPGFHAVLGMHAFGLEEMAAYGAAEETGRRAVALNPRDGWAQHAVAHVLEMQGRTGDGIAWMRGNQEHWSTDSFFAVHNWWHLALYHWDQRQLDAVFDLYDRHVRATPSEVVLDMIDASALLWRLHLEGVEVGDRWQELADGWEPLARDAHYAFNDLHAMMAFVAAGRHDSAAALIDAQAARIARGGDNAEMTARVGLPLCRAIQAFGRGDYAGTVALMAPVRGIANRFGGSHAQRDVIDLTLMEAALRDGRKGMAVALSAERLALKPDSPLNRLFRARAKAEPVLA</sequence>
<dbReference type="RefSeq" id="WP_180282047.1">
    <property type="nucleotide sequence ID" value="NZ_JABFDB010000006.1"/>
</dbReference>
<dbReference type="CDD" id="cd05804">
    <property type="entry name" value="StaR_like"/>
    <property type="match status" value="1"/>
</dbReference>
<accession>A0ABX2TAK3</accession>
<comment type="similarity">
    <text evidence="1">Belongs to the TTC38 family.</text>
</comment>
<comment type="caution">
    <text evidence="5">The sequence shown here is derived from an EMBL/GenBank/DDBJ whole genome shotgun (WGS) entry which is preliminary data.</text>
</comment>